<keyword evidence="4" id="KW-1185">Reference proteome</keyword>
<feature type="domain" description="Chitin-binding type-2" evidence="2">
    <location>
        <begin position="41"/>
        <end position="98"/>
    </location>
</feature>
<keyword evidence="1" id="KW-1133">Transmembrane helix</keyword>
<gene>
    <name evidence="3" type="primary">Ac145</name>
</gene>
<reference evidence="3 4" key="1">
    <citation type="journal article" date="2015" name="Virol. Sin.">
        <title>Genome sequencing and analysis of a granulovirus isolated from the Asiatic rice leafroller, Cnaphalocrocis medinalis.</title>
        <authorList>
            <person name="Zhang S."/>
            <person name="Zhu Z."/>
            <person name="Sun S."/>
            <person name="Chen Q."/>
            <person name="Deng F."/>
            <person name="Yang K."/>
        </authorList>
    </citation>
    <scope>NUCLEOTIDE SEQUENCE [LARGE SCALE GENOMIC DNA]</scope>
    <source>
        <strain evidence="3 4">Enping</strain>
    </source>
</reference>
<protein>
    <submittedName>
        <fullName evidence="3">Ac145</fullName>
    </submittedName>
</protein>
<dbReference type="RefSeq" id="YP_009229927.1">
    <property type="nucleotide sequence ID" value="NC_029304.2"/>
</dbReference>
<dbReference type="PROSITE" id="PS50940">
    <property type="entry name" value="CHIT_BIND_II"/>
    <property type="match status" value="1"/>
</dbReference>
<dbReference type="GeneID" id="26855034"/>
<dbReference type="InterPro" id="IPR036508">
    <property type="entry name" value="Chitin-bd_dom_sf"/>
</dbReference>
<dbReference type="SUPFAM" id="SSF57625">
    <property type="entry name" value="Invertebrate chitin-binding proteins"/>
    <property type="match status" value="1"/>
</dbReference>
<dbReference type="GO" id="GO:0005576">
    <property type="term" value="C:extracellular region"/>
    <property type="evidence" value="ECO:0007669"/>
    <property type="project" value="InterPro"/>
</dbReference>
<feature type="transmembrane region" description="Helical" evidence="1">
    <location>
        <begin position="6"/>
        <end position="30"/>
    </location>
</feature>
<name>A0A109WZR2_9BBAC</name>
<evidence type="ECO:0000259" key="2">
    <source>
        <dbReference type="PROSITE" id="PS50940"/>
    </source>
</evidence>
<dbReference type="Proteomes" id="UP000202719">
    <property type="component" value="Segment"/>
</dbReference>
<accession>A0A109WZR2</accession>
<dbReference type="SMART" id="SM00494">
    <property type="entry name" value="ChtBD2"/>
    <property type="match status" value="1"/>
</dbReference>
<proteinExistence type="predicted"/>
<dbReference type="OrthoDB" id="24819at10239"/>
<dbReference type="InterPro" id="IPR002557">
    <property type="entry name" value="Chitin-bd_dom"/>
</dbReference>
<dbReference type="KEGG" id="vg:26855034"/>
<evidence type="ECO:0000313" key="3">
    <source>
        <dbReference type="EMBL" id="AMF83760.1"/>
    </source>
</evidence>
<dbReference type="EMBL" id="KU593505">
    <property type="protein sequence ID" value="AMF83760.1"/>
    <property type="molecule type" value="Genomic_DNA"/>
</dbReference>
<keyword evidence="1" id="KW-0472">Membrane</keyword>
<organism evidence="3 4">
    <name type="scientific">Cnaphalocrocis medinalis granulovirus</name>
    <dbReference type="NCBI Taxonomy" id="1750712"/>
    <lineage>
        <taxon>Viruses</taxon>
        <taxon>Viruses incertae sedis</taxon>
        <taxon>Naldaviricetes</taxon>
        <taxon>Lefavirales</taxon>
        <taxon>Baculoviridae</taxon>
        <taxon>Betabaculovirus</taxon>
        <taxon>Betabaculovirus cnamedinalis</taxon>
    </lineage>
</organism>
<evidence type="ECO:0000313" key="4">
    <source>
        <dbReference type="Proteomes" id="UP000202719"/>
    </source>
</evidence>
<keyword evidence="1" id="KW-0812">Transmembrane</keyword>
<dbReference type="GO" id="GO:0008061">
    <property type="term" value="F:chitin binding"/>
    <property type="evidence" value="ECO:0007669"/>
    <property type="project" value="InterPro"/>
</dbReference>
<evidence type="ECO:0000256" key="1">
    <source>
        <dbReference type="SAM" id="Phobius"/>
    </source>
</evidence>
<sequence>MMESSWFVFNFSTLLFIIFIIIKVIIYYNIKNLQKQTWFLKQICDNNFYGKVIDPFDCNSYYECPIGTKYYCPSNMEFDADNGTCTPLDPNNPHSCNNVTTRRLLLQ</sequence>